<dbReference type="EMBL" id="JAPDGR010001113">
    <property type="protein sequence ID" value="KAJ2985384.1"/>
    <property type="molecule type" value="Genomic_DNA"/>
</dbReference>
<evidence type="ECO:0000313" key="1">
    <source>
        <dbReference type="EMBL" id="KAJ2985384.1"/>
    </source>
</evidence>
<reference evidence="1" key="1">
    <citation type="submission" date="2022-10" db="EMBL/GenBank/DDBJ databases">
        <title>Genome Sequence of Xylaria curta.</title>
        <authorList>
            <person name="Buettner E."/>
        </authorList>
    </citation>
    <scope>NUCLEOTIDE SEQUENCE</scope>
    <source>
        <strain evidence="1">Babe10</strain>
    </source>
</reference>
<gene>
    <name evidence="1" type="ORF">NUW58_g5559</name>
</gene>
<dbReference type="Proteomes" id="UP001143856">
    <property type="component" value="Unassembled WGS sequence"/>
</dbReference>
<protein>
    <submittedName>
        <fullName evidence="1">Uncharacterized protein</fullName>
    </submittedName>
</protein>
<name>A0ACC1P0Z6_9PEZI</name>
<sequence>MTTQGEDIANIDEEQKSMLDACSSGDVGLLGQLFVKHGIRQGSKSVSVKSATASSFGTAPEEIAQPTLLPTHELLERAVVARQVDIVQFILSTYPSLSLNGVHEAFVRAVLKNPDAEVLRLLCNRDRTFANFSMDCGLRTFLTDACALPPPQAVPILHVLLDNGANVHDGWGPGGGALYAAIIGQQPREIVEKILSKMDNVSSRAIVPAIRQGDVDIVGALLEHDHCRSSFDVKECIKEAKKRGDKSIMQLVELWARSRPETEKKPSKKWWTFGLSRW</sequence>
<accession>A0ACC1P0Z6</accession>
<comment type="caution">
    <text evidence="1">The sequence shown here is derived from an EMBL/GenBank/DDBJ whole genome shotgun (WGS) entry which is preliminary data.</text>
</comment>
<proteinExistence type="predicted"/>
<organism evidence="1 2">
    <name type="scientific">Xylaria curta</name>
    <dbReference type="NCBI Taxonomy" id="42375"/>
    <lineage>
        <taxon>Eukaryota</taxon>
        <taxon>Fungi</taxon>
        <taxon>Dikarya</taxon>
        <taxon>Ascomycota</taxon>
        <taxon>Pezizomycotina</taxon>
        <taxon>Sordariomycetes</taxon>
        <taxon>Xylariomycetidae</taxon>
        <taxon>Xylariales</taxon>
        <taxon>Xylariaceae</taxon>
        <taxon>Xylaria</taxon>
    </lineage>
</organism>
<evidence type="ECO:0000313" key="2">
    <source>
        <dbReference type="Proteomes" id="UP001143856"/>
    </source>
</evidence>
<keyword evidence="2" id="KW-1185">Reference proteome</keyword>